<dbReference type="OrthoDB" id="5982932at2759"/>
<reference evidence="1" key="1">
    <citation type="submission" date="2020-06" db="EMBL/GenBank/DDBJ databases">
        <title>Draft genome of Bugula neritina, a colonial animal packing powerful symbionts and potential medicines.</title>
        <authorList>
            <person name="Rayko M."/>
        </authorList>
    </citation>
    <scope>NUCLEOTIDE SEQUENCE [LARGE SCALE GENOMIC DNA]</scope>
    <source>
        <strain evidence="1">Kwan_BN1</strain>
    </source>
</reference>
<dbReference type="AlphaFoldDB" id="A0A7J7K6A2"/>
<protein>
    <submittedName>
        <fullName evidence="1">OSTF1</fullName>
    </submittedName>
</protein>
<dbReference type="EMBL" id="VXIV02001319">
    <property type="protein sequence ID" value="KAF6033494.1"/>
    <property type="molecule type" value="Genomic_DNA"/>
</dbReference>
<accession>A0A7J7K6A2</accession>
<keyword evidence="2" id="KW-1185">Reference proteome</keyword>
<evidence type="ECO:0000313" key="2">
    <source>
        <dbReference type="Proteomes" id="UP000593567"/>
    </source>
</evidence>
<name>A0A7J7K6A2_BUGNE</name>
<sequence length="109" mass="12608">MQHFQTIWIKNHNSGKLKTVEFIDFHLNLTNGIYQPYNKPNNIPTCVHVKSNHPPSIIRKTSEPINSRLSSISSNSTTFNNNTAIYQQALIKSGYNYKLNTHRRHKKTS</sequence>
<organism evidence="1 2">
    <name type="scientific">Bugula neritina</name>
    <name type="common">Brown bryozoan</name>
    <name type="synonym">Sertularia neritina</name>
    <dbReference type="NCBI Taxonomy" id="10212"/>
    <lineage>
        <taxon>Eukaryota</taxon>
        <taxon>Metazoa</taxon>
        <taxon>Spiralia</taxon>
        <taxon>Lophotrochozoa</taxon>
        <taxon>Bryozoa</taxon>
        <taxon>Gymnolaemata</taxon>
        <taxon>Cheilostomatida</taxon>
        <taxon>Flustrina</taxon>
        <taxon>Buguloidea</taxon>
        <taxon>Bugulidae</taxon>
        <taxon>Bugula</taxon>
    </lineage>
</organism>
<evidence type="ECO:0000313" key="1">
    <source>
        <dbReference type="EMBL" id="KAF6033494.1"/>
    </source>
</evidence>
<comment type="caution">
    <text evidence="1">The sequence shown here is derived from an EMBL/GenBank/DDBJ whole genome shotgun (WGS) entry which is preliminary data.</text>
</comment>
<dbReference type="Proteomes" id="UP000593567">
    <property type="component" value="Unassembled WGS sequence"/>
</dbReference>
<gene>
    <name evidence="1" type="ORF">EB796_008199</name>
</gene>
<proteinExistence type="predicted"/>